<dbReference type="InterPro" id="IPR017508">
    <property type="entry name" value="HipA_N1"/>
</dbReference>
<organism evidence="6 7">
    <name type="scientific">Candidatus Sulfurimonas baltica</name>
    <dbReference type="NCBI Taxonomy" id="2740404"/>
    <lineage>
        <taxon>Bacteria</taxon>
        <taxon>Pseudomonadati</taxon>
        <taxon>Campylobacterota</taxon>
        <taxon>Epsilonproteobacteria</taxon>
        <taxon>Campylobacterales</taxon>
        <taxon>Sulfurimonadaceae</taxon>
        <taxon>Sulfurimonas</taxon>
    </lineage>
</organism>
<name>A0A7S7LTI7_9BACT</name>
<dbReference type="AlphaFoldDB" id="A0A7S7LTI7"/>
<proteinExistence type="inferred from homology"/>
<dbReference type="KEGG" id="sbal:HUE88_07580"/>
<keyword evidence="7" id="KW-1185">Reference proteome</keyword>
<dbReference type="EMBL" id="CP054492">
    <property type="protein sequence ID" value="QOY51005.1"/>
    <property type="molecule type" value="Genomic_DNA"/>
</dbReference>
<dbReference type="Pfam" id="PF13657">
    <property type="entry name" value="Couple_hipA"/>
    <property type="match status" value="1"/>
</dbReference>
<dbReference type="Proteomes" id="UP000593994">
    <property type="component" value="Chromosome"/>
</dbReference>
<evidence type="ECO:0000256" key="3">
    <source>
        <dbReference type="ARBA" id="ARBA00022777"/>
    </source>
</evidence>
<dbReference type="RefSeq" id="WP_194368121.1">
    <property type="nucleotide sequence ID" value="NZ_CP054492.1"/>
</dbReference>
<evidence type="ECO:0000256" key="1">
    <source>
        <dbReference type="ARBA" id="ARBA00010164"/>
    </source>
</evidence>
<feature type="domain" description="HipA N-terminal subdomain 1" evidence="5">
    <location>
        <begin position="16"/>
        <end position="116"/>
    </location>
</feature>
<evidence type="ECO:0000259" key="5">
    <source>
        <dbReference type="Pfam" id="PF13657"/>
    </source>
</evidence>
<gene>
    <name evidence="6" type="ORF">HUE88_07580</name>
</gene>
<evidence type="ECO:0000313" key="7">
    <source>
        <dbReference type="Proteomes" id="UP000593994"/>
    </source>
</evidence>
<sequence length="407" mass="45554">MSVKTVNIFLHLSNDKIVVGTLAFKDGIIYFEYDDSFIEKNLQISPYKLPLKRGVHICDDKVFEGLFGVFGDSLPDGWGRLLLDRHFLKGGVSYSDISPLDRLSYIGQFGVGALSYEPIIDDIDSSSNATIVLDELAFASSEILQGSSEEMIDSLLTLGGSSAGARPKVMLQLSQDKKQILHSSQKLHNGYEHWMVKFASSHDSSEIGKIEYVYSLMAKDANIEMSETTILHGEDSSYFATKRFDRDGDSRVHIHSVAGLTHSDFRMPSVDYDDLLALTLHLTKDVNEQVKMFRLAAFNLFTHNRDDHAKNFSFIMNEDGVWKLSPAYDLTFSYGPGGEHSTTYLGEGKNPTSKHLLDLAKKHNIKEAQIIIDGIKRVVDNFKLYAKKVDVKSSSFSTIDLVLKELT</sequence>
<comment type="similarity">
    <text evidence="1">Belongs to the HipA Ser/Thr kinase family.</text>
</comment>
<dbReference type="Pfam" id="PF07804">
    <property type="entry name" value="HipA_C"/>
    <property type="match status" value="1"/>
</dbReference>
<dbReference type="PANTHER" id="PTHR37419:SF8">
    <property type="entry name" value="TOXIN YJJJ"/>
    <property type="match status" value="1"/>
</dbReference>
<dbReference type="Gene3D" id="1.10.1070.20">
    <property type="match status" value="1"/>
</dbReference>
<feature type="domain" description="HipA-like C-terminal" evidence="4">
    <location>
        <begin position="161"/>
        <end position="379"/>
    </location>
</feature>
<accession>A0A7S7LTI7</accession>
<dbReference type="InterPro" id="IPR012893">
    <property type="entry name" value="HipA-like_C"/>
</dbReference>
<dbReference type="GO" id="GO:0004674">
    <property type="term" value="F:protein serine/threonine kinase activity"/>
    <property type="evidence" value="ECO:0007669"/>
    <property type="project" value="TreeGrafter"/>
</dbReference>
<evidence type="ECO:0000259" key="4">
    <source>
        <dbReference type="Pfam" id="PF07804"/>
    </source>
</evidence>
<dbReference type="InterPro" id="IPR052028">
    <property type="entry name" value="HipA_Ser/Thr_kinase"/>
</dbReference>
<evidence type="ECO:0000313" key="6">
    <source>
        <dbReference type="EMBL" id="QOY51005.1"/>
    </source>
</evidence>
<keyword evidence="2" id="KW-0808">Transferase</keyword>
<dbReference type="PANTHER" id="PTHR37419">
    <property type="entry name" value="SERINE/THREONINE-PROTEIN KINASE TOXIN HIPA"/>
    <property type="match status" value="1"/>
</dbReference>
<evidence type="ECO:0000256" key="2">
    <source>
        <dbReference type="ARBA" id="ARBA00022679"/>
    </source>
</evidence>
<reference evidence="6 7" key="1">
    <citation type="submission" date="2020-05" db="EMBL/GenBank/DDBJ databases">
        <title>Sulfurimonas marisnigri, sp. nov., and Sulfurimonas baltica, sp. nov., manganese oxide reducing chemolithoautotrophs of the class Epsilonproteobacteria isolated from the pelagic redoxclines of the Black and Baltic Seas and emended description of the genus Sulfurimonas.</title>
        <authorList>
            <person name="Henkel J.V."/>
            <person name="Laudan C."/>
            <person name="Werner J."/>
            <person name="Neu T."/>
            <person name="Plewe S."/>
            <person name="Sproer C."/>
            <person name="Bunk B."/>
            <person name="Schulz-Vogt H.N."/>
        </authorList>
    </citation>
    <scope>NUCLEOTIDE SEQUENCE [LARGE SCALE GENOMIC DNA]</scope>
    <source>
        <strain evidence="6 7">GD2</strain>
    </source>
</reference>
<protein>
    <submittedName>
        <fullName evidence="6">Type II toxin-antitoxin system HipA family toxin</fullName>
    </submittedName>
</protein>
<keyword evidence="3" id="KW-0418">Kinase</keyword>
<dbReference type="GO" id="GO:0005829">
    <property type="term" value="C:cytosol"/>
    <property type="evidence" value="ECO:0007669"/>
    <property type="project" value="TreeGrafter"/>
</dbReference>